<keyword evidence="2" id="KW-1185">Reference proteome</keyword>
<name>A0ABQ1KT16_9RHOB</name>
<evidence type="ECO:0000313" key="2">
    <source>
        <dbReference type="Proteomes" id="UP000645462"/>
    </source>
</evidence>
<dbReference type="Proteomes" id="UP000645462">
    <property type="component" value="Unassembled WGS sequence"/>
</dbReference>
<reference evidence="2" key="1">
    <citation type="journal article" date="2019" name="Int. J. Syst. Evol. Microbiol.">
        <title>The Global Catalogue of Microorganisms (GCM) 10K type strain sequencing project: providing services to taxonomists for standard genome sequencing and annotation.</title>
        <authorList>
            <consortium name="The Broad Institute Genomics Platform"/>
            <consortium name="The Broad Institute Genome Sequencing Center for Infectious Disease"/>
            <person name="Wu L."/>
            <person name="Ma J."/>
        </authorList>
    </citation>
    <scope>NUCLEOTIDE SEQUENCE [LARGE SCALE GENOMIC DNA]</scope>
    <source>
        <strain evidence="2">CGMCC 1.12478</strain>
    </source>
</reference>
<accession>A0ABQ1KT16</accession>
<dbReference type="RefSeq" id="WP_188482520.1">
    <property type="nucleotide sequence ID" value="NZ_BMFC01000006.1"/>
</dbReference>
<protein>
    <recommendedName>
        <fullName evidence="3">HNH endonuclease</fullName>
    </recommendedName>
</protein>
<sequence length="227" mass="25417">MSAIARAFAAGLPAKVARDVANRLRFGPDAPQSDELIWISPRDVTHWYKADPQVGAPRFRRRHSGRVLGGDWDLSRKPFGSQLKLDSIRDHFERGVPWQQTSLFGWMVKQLDDKGLVDECTSREELIARYEQLDRIYAEAQRTGTLRPHGAVNKTRREHGGILVHIARDGTPLRDGGGMHRFAIAYILDLEKIPAQLGVIHKDAVASGLLSTLRTPPQHIQNALQPA</sequence>
<evidence type="ECO:0000313" key="1">
    <source>
        <dbReference type="EMBL" id="GGC08335.1"/>
    </source>
</evidence>
<comment type="caution">
    <text evidence="1">The sequence shown here is derived from an EMBL/GenBank/DDBJ whole genome shotgun (WGS) entry which is preliminary data.</text>
</comment>
<dbReference type="EMBL" id="BMFC01000006">
    <property type="protein sequence ID" value="GGC08335.1"/>
    <property type="molecule type" value="Genomic_DNA"/>
</dbReference>
<organism evidence="1 2">
    <name type="scientific">Marivita lacus</name>
    <dbReference type="NCBI Taxonomy" id="1323742"/>
    <lineage>
        <taxon>Bacteria</taxon>
        <taxon>Pseudomonadati</taxon>
        <taxon>Pseudomonadota</taxon>
        <taxon>Alphaproteobacteria</taxon>
        <taxon>Rhodobacterales</taxon>
        <taxon>Roseobacteraceae</taxon>
        <taxon>Marivita</taxon>
    </lineage>
</organism>
<gene>
    <name evidence="1" type="ORF">GCM10011363_26330</name>
</gene>
<evidence type="ECO:0008006" key="3">
    <source>
        <dbReference type="Google" id="ProtNLM"/>
    </source>
</evidence>
<proteinExistence type="predicted"/>